<sequence length="100" mass="11101">MLNDSIPSATGRQLSITRPMAETDGTPPESCWPKAFHFHQLLGSENDFTGVEEADNEHTITDAIRTDDGERRPFSAFPDAGLHRTSSLCLWSIWSPFPSP</sequence>
<feature type="compositionally biased region" description="Polar residues" evidence="1">
    <location>
        <begin position="1"/>
        <end position="16"/>
    </location>
</feature>
<evidence type="ECO:0000313" key="2">
    <source>
        <dbReference type="EMBL" id="KAF0317543.1"/>
    </source>
</evidence>
<organism evidence="2 3">
    <name type="scientific">Colletotrichum asianum</name>
    <dbReference type="NCBI Taxonomy" id="702518"/>
    <lineage>
        <taxon>Eukaryota</taxon>
        <taxon>Fungi</taxon>
        <taxon>Dikarya</taxon>
        <taxon>Ascomycota</taxon>
        <taxon>Pezizomycotina</taxon>
        <taxon>Sordariomycetes</taxon>
        <taxon>Hypocreomycetidae</taxon>
        <taxon>Glomerellales</taxon>
        <taxon>Glomerellaceae</taxon>
        <taxon>Colletotrichum</taxon>
        <taxon>Colletotrichum gloeosporioides species complex</taxon>
    </lineage>
</organism>
<evidence type="ECO:0000256" key="1">
    <source>
        <dbReference type="SAM" id="MobiDB-lite"/>
    </source>
</evidence>
<comment type="caution">
    <text evidence="2">The sequence shown here is derived from an EMBL/GenBank/DDBJ whole genome shotgun (WGS) entry which is preliminary data.</text>
</comment>
<name>A0A8H3ZFT0_9PEZI</name>
<feature type="region of interest" description="Disordered" evidence="1">
    <location>
        <begin position="1"/>
        <end position="28"/>
    </location>
</feature>
<dbReference type="EMBL" id="WOWK01000128">
    <property type="protein sequence ID" value="KAF0317543.1"/>
    <property type="molecule type" value="Genomic_DNA"/>
</dbReference>
<dbReference type="AlphaFoldDB" id="A0A8H3ZFT0"/>
<keyword evidence="3" id="KW-1185">Reference proteome</keyword>
<reference evidence="2 3" key="1">
    <citation type="submission" date="2019-12" db="EMBL/GenBank/DDBJ databases">
        <title>A genome sequence resource for the geographically widespread anthracnose pathogen Colletotrichum asianum.</title>
        <authorList>
            <person name="Meng Y."/>
        </authorList>
    </citation>
    <scope>NUCLEOTIDE SEQUENCE [LARGE SCALE GENOMIC DNA]</scope>
    <source>
        <strain evidence="2 3">ICMP 18580</strain>
    </source>
</reference>
<protein>
    <submittedName>
        <fullName evidence="2">Uncharacterized protein</fullName>
    </submittedName>
</protein>
<proteinExistence type="predicted"/>
<evidence type="ECO:0000313" key="3">
    <source>
        <dbReference type="Proteomes" id="UP000434172"/>
    </source>
</evidence>
<gene>
    <name evidence="2" type="ORF">GQ607_015216</name>
</gene>
<accession>A0A8H3ZFT0</accession>
<dbReference type="Proteomes" id="UP000434172">
    <property type="component" value="Unassembled WGS sequence"/>
</dbReference>